<name>A0A3M7PU40_BRAPC</name>
<comment type="caution">
    <text evidence="1">The sequence shown here is derived from an EMBL/GenBank/DDBJ whole genome shotgun (WGS) entry which is preliminary data.</text>
</comment>
<proteinExistence type="predicted"/>
<reference evidence="1 2" key="1">
    <citation type="journal article" date="2018" name="Sci. Rep.">
        <title>Genomic signatures of local adaptation to the degree of environmental predictability in rotifers.</title>
        <authorList>
            <person name="Franch-Gras L."/>
            <person name="Hahn C."/>
            <person name="Garcia-Roger E.M."/>
            <person name="Carmona M.J."/>
            <person name="Serra M."/>
            <person name="Gomez A."/>
        </authorList>
    </citation>
    <scope>NUCLEOTIDE SEQUENCE [LARGE SCALE GENOMIC DNA]</scope>
    <source>
        <strain evidence="1">HYR1</strain>
    </source>
</reference>
<sequence>MFISIQFKLVEPKPIFPYNAVTNARKEKKNINTFSNWVTKNCKVVIDTFQFCETKPNTGSSK</sequence>
<evidence type="ECO:0000313" key="1">
    <source>
        <dbReference type="EMBL" id="RNA02656.1"/>
    </source>
</evidence>
<dbReference type="Proteomes" id="UP000276133">
    <property type="component" value="Unassembled WGS sequence"/>
</dbReference>
<protein>
    <submittedName>
        <fullName evidence="1">Uncharacterized protein</fullName>
    </submittedName>
</protein>
<dbReference type="EMBL" id="REGN01008799">
    <property type="protein sequence ID" value="RNA02656.1"/>
    <property type="molecule type" value="Genomic_DNA"/>
</dbReference>
<organism evidence="1 2">
    <name type="scientific">Brachionus plicatilis</name>
    <name type="common">Marine rotifer</name>
    <name type="synonym">Brachionus muelleri</name>
    <dbReference type="NCBI Taxonomy" id="10195"/>
    <lineage>
        <taxon>Eukaryota</taxon>
        <taxon>Metazoa</taxon>
        <taxon>Spiralia</taxon>
        <taxon>Gnathifera</taxon>
        <taxon>Rotifera</taxon>
        <taxon>Eurotatoria</taxon>
        <taxon>Monogononta</taxon>
        <taxon>Pseudotrocha</taxon>
        <taxon>Ploima</taxon>
        <taxon>Brachionidae</taxon>
        <taxon>Brachionus</taxon>
    </lineage>
</organism>
<accession>A0A3M7PU40</accession>
<gene>
    <name evidence="1" type="ORF">BpHYR1_014946</name>
</gene>
<keyword evidence="2" id="KW-1185">Reference proteome</keyword>
<dbReference type="AlphaFoldDB" id="A0A3M7PU40"/>
<evidence type="ECO:0000313" key="2">
    <source>
        <dbReference type="Proteomes" id="UP000276133"/>
    </source>
</evidence>